<name>A0A448WQA1_9PLAT</name>
<organism evidence="1 2">
    <name type="scientific">Protopolystoma xenopodis</name>
    <dbReference type="NCBI Taxonomy" id="117903"/>
    <lineage>
        <taxon>Eukaryota</taxon>
        <taxon>Metazoa</taxon>
        <taxon>Spiralia</taxon>
        <taxon>Lophotrochozoa</taxon>
        <taxon>Platyhelminthes</taxon>
        <taxon>Monogenea</taxon>
        <taxon>Polyopisthocotylea</taxon>
        <taxon>Polystomatidea</taxon>
        <taxon>Polystomatidae</taxon>
        <taxon>Protopolystoma</taxon>
    </lineage>
</organism>
<accession>A0A448WQA1</accession>
<proteinExistence type="predicted"/>
<keyword evidence="2" id="KW-1185">Reference proteome</keyword>
<dbReference type="OrthoDB" id="10010057at2759"/>
<dbReference type="AlphaFoldDB" id="A0A448WQA1"/>
<gene>
    <name evidence="1" type="ORF">PXEA_LOCUS10874</name>
</gene>
<comment type="caution">
    <text evidence="1">The sequence shown here is derived from an EMBL/GenBank/DDBJ whole genome shotgun (WGS) entry which is preliminary data.</text>
</comment>
<dbReference type="EMBL" id="CAAALY010032584">
    <property type="protein sequence ID" value="VEL17434.1"/>
    <property type="molecule type" value="Genomic_DNA"/>
</dbReference>
<reference evidence="1" key="1">
    <citation type="submission" date="2018-11" db="EMBL/GenBank/DDBJ databases">
        <authorList>
            <consortium name="Pathogen Informatics"/>
        </authorList>
    </citation>
    <scope>NUCLEOTIDE SEQUENCE</scope>
</reference>
<evidence type="ECO:0000313" key="2">
    <source>
        <dbReference type="Proteomes" id="UP000784294"/>
    </source>
</evidence>
<protein>
    <submittedName>
        <fullName evidence="1">Uncharacterized protein</fullName>
    </submittedName>
</protein>
<sequence length="136" mass="15579">MSSSPDDVYHMMDESLARFHPKGGSRSRGLRQLELRVKAKRLQYNGIHPSSSGESPFCGGANYGCTPFDLTFVKYDKWGDGKLCLTGYKALCETIPVKQKQNPEPFNFYVMTYNVYERPWLVSHDGQTERTCRITR</sequence>
<evidence type="ECO:0000313" key="1">
    <source>
        <dbReference type="EMBL" id="VEL17434.1"/>
    </source>
</evidence>
<dbReference type="Proteomes" id="UP000784294">
    <property type="component" value="Unassembled WGS sequence"/>
</dbReference>